<name>A0A1I7LV21_9BURK</name>
<dbReference type="STRING" id="1035707.SAMN05216552_103929"/>
<dbReference type="AlphaFoldDB" id="A0A1I7LV21"/>
<dbReference type="EMBL" id="FPBO01000039">
    <property type="protein sequence ID" value="SFV13566.1"/>
    <property type="molecule type" value="Genomic_DNA"/>
</dbReference>
<organism evidence="3 4">
    <name type="scientific">Pseudoduganella namucuonensis</name>
    <dbReference type="NCBI Taxonomy" id="1035707"/>
    <lineage>
        <taxon>Bacteria</taxon>
        <taxon>Pseudomonadati</taxon>
        <taxon>Pseudomonadota</taxon>
        <taxon>Betaproteobacteria</taxon>
        <taxon>Burkholderiales</taxon>
        <taxon>Oxalobacteraceae</taxon>
        <taxon>Telluria group</taxon>
        <taxon>Pseudoduganella</taxon>
    </lineage>
</organism>
<feature type="region of interest" description="Disordered" evidence="1">
    <location>
        <begin position="101"/>
        <end position="124"/>
    </location>
</feature>
<feature type="compositionally biased region" description="Polar residues" evidence="1">
    <location>
        <begin position="114"/>
        <end position="124"/>
    </location>
</feature>
<protein>
    <recommendedName>
        <fullName evidence="5">DUF4148 domain-containing protein</fullName>
    </recommendedName>
</protein>
<evidence type="ECO:0000313" key="4">
    <source>
        <dbReference type="Proteomes" id="UP000199391"/>
    </source>
</evidence>
<reference evidence="4" key="1">
    <citation type="submission" date="2016-10" db="EMBL/GenBank/DDBJ databases">
        <authorList>
            <person name="Varghese N."/>
            <person name="Submissions S."/>
        </authorList>
    </citation>
    <scope>NUCLEOTIDE SEQUENCE [LARGE SCALE GENOMIC DNA]</scope>
    <source>
        <strain evidence="4">CGMCC 1.11014</strain>
    </source>
</reference>
<dbReference type="RefSeq" id="WP_177307606.1">
    <property type="nucleotide sequence ID" value="NZ_FPBO01000039.1"/>
</dbReference>
<accession>A0A1I7LV21</accession>
<evidence type="ECO:0000256" key="2">
    <source>
        <dbReference type="SAM" id="SignalP"/>
    </source>
</evidence>
<keyword evidence="2" id="KW-0732">Signal</keyword>
<dbReference type="Proteomes" id="UP000199391">
    <property type="component" value="Unassembled WGS sequence"/>
</dbReference>
<evidence type="ECO:0008006" key="5">
    <source>
        <dbReference type="Google" id="ProtNLM"/>
    </source>
</evidence>
<proteinExistence type="predicted"/>
<gene>
    <name evidence="3" type="ORF">SAMN05216552_103929</name>
</gene>
<dbReference type="Pfam" id="PF13663">
    <property type="entry name" value="DUF4148"/>
    <property type="match status" value="2"/>
</dbReference>
<dbReference type="InterPro" id="IPR025421">
    <property type="entry name" value="DUF4148"/>
</dbReference>
<sequence>MNAKHLIATVSLVLAAGAALAQPADLNYPQYSGQQKSGVTREQVKAEVLRARAAGELDFSEANYLPPQLAKSTLTREQVKAEVIAARASGALDVNETNYPTYTDTRAQRAPATVTASAQTQPRH</sequence>
<feature type="chain" id="PRO_5011757356" description="DUF4148 domain-containing protein" evidence="2">
    <location>
        <begin position="22"/>
        <end position="124"/>
    </location>
</feature>
<feature type="signal peptide" evidence="2">
    <location>
        <begin position="1"/>
        <end position="21"/>
    </location>
</feature>
<evidence type="ECO:0000256" key="1">
    <source>
        <dbReference type="SAM" id="MobiDB-lite"/>
    </source>
</evidence>
<evidence type="ECO:0000313" key="3">
    <source>
        <dbReference type="EMBL" id="SFV13566.1"/>
    </source>
</evidence>
<keyword evidence="4" id="KW-1185">Reference proteome</keyword>